<protein>
    <recommendedName>
        <fullName evidence="8">Rhodopsin domain-containing protein</fullName>
    </recommendedName>
</protein>
<sequence length="348" mass="38034">MHLGSRSPSDGHINQVPITGVAAIVLGISFVETTFATLAILLRIYAANTGASRLRWDFWCVVGATILGIPTEALFIMACKYGIGKHVHTIAFDQLWEALKYSWIGIFTGLVGTLIGKTAIVAILYQVATPTQWKRKAFLISIGGANITVGIIQLLLSITQCSPYQKLWYQLLPGTCERTVVAFKFGYFQGSVAVMTDFLLAIYPITIVWNLQASLKTKIGFCILMAGGVICAVAAIMRTHYTTILRSPKDPTYDLVTFLAWASTELWFVTIIASIPPLRPLFLRWHGATKSLVSRSGPSSKATHGSIPLQSWNGQGSTSKENILQSKNDSVQIMVTKSYEVDNGQGIV</sequence>
<organism evidence="9 10">
    <name type="scientific">Myriangium duriaei CBS 260.36</name>
    <dbReference type="NCBI Taxonomy" id="1168546"/>
    <lineage>
        <taxon>Eukaryota</taxon>
        <taxon>Fungi</taxon>
        <taxon>Dikarya</taxon>
        <taxon>Ascomycota</taxon>
        <taxon>Pezizomycotina</taxon>
        <taxon>Dothideomycetes</taxon>
        <taxon>Dothideomycetidae</taxon>
        <taxon>Myriangiales</taxon>
        <taxon>Myriangiaceae</taxon>
        <taxon>Myriangium</taxon>
    </lineage>
</organism>
<accession>A0A9P4J4Y7</accession>
<reference evidence="9" key="1">
    <citation type="journal article" date="2020" name="Stud. Mycol.">
        <title>101 Dothideomycetes genomes: a test case for predicting lifestyles and emergence of pathogens.</title>
        <authorList>
            <person name="Haridas S."/>
            <person name="Albert R."/>
            <person name="Binder M."/>
            <person name="Bloem J."/>
            <person name="Labutti K."/>
            <person name="Salamov A."/>
            <person name="Andreopoulos B."/>
            <person name="Baker S."/>
            <person name="Barry K."/>
            <person name="Bills G."/>
            <person name="Bluhm B."/>
            <person name="Cannon C."/>
            <person name="Castanera R."/>
            <person name="Culley D."/>
            <person name="Daum C."/>
            <person name="Ezra D."/>
            <person name="Gonzalez J."/>
            <person name="Henrissat B."/>
            <person name="Kuo A."/>
            <person name="Liang C."/>
            <person name="Lipzen A."/>
            <person name="Lutzoni F."/>
            <person name="Magnuson J."/>
            <person name="Mondo S."/>
            <person name="Nolan M."/>
            <person name="Ohm R."/>
            <person name="Pangilinan J."/>
            <person name="Park H.-J."/>
            <person name="Ramirez L."/>
            <person name="Alfaro M."/>
            <person name="Sun H."/>
            <person name="Tritt A."/>
            <person name="Yoshinaga Y."/>
            <person name="Zwiers L.-H."/>
            <person name="Turgeon B."/>
            <person name="Goodwin S."/>
            <person name="Spatafora J."/>
            <person name="Crous P."/>
            <person name="Grigoriev I."/>
        </authorList>
    </citation>
    <scope>NUCLEOTIDE SEQUENCE</scope>
    <source>
        <strain evidence="9">CBS 260.36</strain>
    </source>
</reference>
<comment type="similarity">
    <text evidence="5">Belongs to the SAT4 family.</text>
</comment>
<dbReference type="InterPro" id="IPR049326">
    <property type="entry name" value="Rhodopsin_dom_fungi"/>
</dbReference>
<evidence type="ECO:0000256" key="2">
    <source>
        <dbReference type="ARBA" id="ARBA00022692"/>
    </source>
</evidence>
<feature type="transmembrane region" description="Helical" evidence="7">
    <location>
        <begin position="103"/>
        <end position="125"/>
    </location>
</feature>
<evidence type="ECO:0000256" key="7">
    <source>
        <dbReference type="SAM" id="Phobius"/>
    </source>
</evidence>
<name>A0A9P4J4Y7_9PEZI</name>
<keyword evidence="2 7" id="KW-0812">Transmembrane</keyword>
<evidence type="ECO:0000313" key="9">
    <source>
        <dbReference type="EMBL" id="KAF2155513.1"/>
    </source>
</evidence>
<feature type="transmembrane region" description="Helical" evidence="7">
    <location>
        <begin position="58"/>
        <end position="83"/>
    </location>
</feature>
<dbReference type="PANTHER" id="PTHR33048">
    <property type="entry name" value="PTH11-LIKE INTEGRAL MEMBRANE PROTEIN (AFU_ORTHOLOGUE AFUA_5G11245)"/>
    <property type="match status" value="1"/>
</dbReference>
<comment type="caution">
    <text evidence="9">The sequence shown here is derived from an EMBL/GenBank/DDBJ whole genome shotgun (WGS) entry which is preliminary data.</text>
</comment>
<gene>
    <name evidence="9" type="ORF">K461DRAFT_318248</name>
</gene>
<evidence type="ECO:0000256" key="5">
    <source>
        <dbReference type="ARBA" id="ARBA00038359"/>
    </source>
</evidence>
<dbReference type="PANTHER" id="PTHR33048:SF165">
    <property type="entry name" value="INTEGRAL MEMBRANE PROTEIN"/>
    <property type="match status" value="1"/>
</dbReference>
<feature type="transmembrane region" description="Helical" evidence="7">
    <location>
        <begin position="253"/>
        <end position="275"/>
    </location>
</feature>
<feature type="transmembrane region" description="Helical" evidence="7">
    <location>
        <begin position="187"/>
        <end position="209"/>
    </location>
</feature>
<feature type="transmembrane region" description="Helical" evidence="7">
    <location>
        <begin position="20"/>
        <end position="46"/>
    </location>
</feature>
<proteinExistence type="inferred from homology"/>
<feature type="region of interest" description="Disordered" evidence="6">
    <location>
        <begin position="294"/>
        <end position="321"/>
    </location>
</feature>
<evidence type="ECO:0000256" key="4">
    <source>
        <dbReference type="ARBA" id="ARBA00023136"/>
    </source>
</evidence>
<keyword evidence="10" id="KW-1185">Reference proteome</keyword>
<dbReference type="Proteomes" id="UP000799439">
    <property type="component" value="Unassembled WGS sequence"/>
</dbReference>
<keyword evidence="4 7" id="KW-0472">Membrane</keyword>
<dbReference type="EMBL" id="ML996082">
    <property type="protein sequence ID" value="KAF2155513.1"/>
    <property type="molecule type" value="Genomic_DNA"/>
</dbReference>
<comment type="subcellular location">
    <subcellularLocation>
        <location evidence="1">Membrane</location>
        <topology evidence="1">Multi-pass membrane protein</topology>
    </subcellularLocation>
</comment>
<feature type="transmembrane region" description="Helical" evidence="7">
    <location>
        <begin position="137"/>
        <end position="158"/>
    </location>
</feature>
<keyword evidence="3 7" id="KW-1133">Transmembrane helix</keyword>
<evidence type="ECO:0000256" key="3">
    <source>
        <dbReference type="ARBA" id="ARBA00022989"/>
    </source>
</evidence>
<evidence type="ECO:0000313" key="10">
    <source>
        <dbReference type="Proteomes" id="UP000799439"/>
    </source>
</evidence>
<evidence type="ECO:0000256" key="6">
    <source>
        <dbReference type="SAM" id="MobiDB-lite"/>
    </source>
</evidence>
<dbReference type="AlphaFoldDB" id="A0A9P4J4Y7"/>
<dbReference type="InterPro" id="IPR052337">
    <property type="entry name" value="SAT4-like"/>
</dbReference>
<evidence type="ECO:0000259" key="8">
    <source>
        <dbReference type="Pfam" id="PF20684"/>
    </source>
</evidence>
<feature type="transmembrane region" description="Helical" evidence="7">
    <location>
        <begin position="221"/>
        <end position="241"/>
    </location>
</feature>
<feature type="domain" description="Rhodopsin" evidence="8">
    <location>
        <begin position="42"/>
        <end position="282"/>
    </location>
</feature>
<dbReference type="Pfam" id="PF20684">
    <property type="entry name" value="Fung_rhodopsin"/>
    <property type="match status" value="1"/>
</dbReference>
<dbReference type="OrthoDB" id="5417844at2759"/>
<dbReference type="GO" id="GO:0016020">
    <property type="term" value="C:membrane"/>
    <property type="evidence" value="ECO:0007669"/>
    <property type="project" value="UniProtKB-SubCell"/>
</dbReference>
<evidence type="ECO:0000256" key="1">
    <source>
        <dbReference type="ARBA" id="ARBA00004141"/>
    </source>
</evidence>